<keyword evidence="2" id="KW-0862">Zinc</keyword>
<sequence length="282" mass="30679">MSEIFAHPLADPCLLPVRHVAKPWGCARLPEPFTAPVGETIGEIWFEPPAEQPDLLVKYIFTSEKLSVQVHPNDEQTIAQGIGRQGKEECWLVVAAEEGAKLGIGFAQPMDADAMRAAALDGSIEQALVWHDVRVGDFFYIPANTVHAIGAGVSVIEVQQNSDITYRLYDYGRPRALHLDEAVAVALGDAYDLARWHRHVPEEGTVELVKGPYFRLHRVTGAPDAALADVYGDRPLLVVPMDEGICCDKQLLPLGSCINAAGLDRISAVSGAHYLLIQNISG</sequence>
<organism evidence="3 4">
    <name type="scientific">Novosphingobium umbonatum</name>
    <dbReference type="NCBI Taxonomy" id="1908524"/>
    <lineage>
        <taxon>Bacteria</taxon>
        <taxon>Pseudomonadati</taxon>
        <taxon>Pseudomonadota</taxon>
        <taxon>Alphaproteobacteria</taxon>
        <taxon>Sphingomonadales</taxon>
        <taxon>Sphingomonadaceae</taxon>
        <taxon>Novosphingobium</taxon>
    </lineage>
</organism>
<dbReference type="SUPFAM" id="SSF51182">
    <property type="entry name" value="RmlC-like cupins"/>
    <property type="match status" value="1"/>
</dbReference>
<protein>
    <submittedName>
        <fullName evidence="3">Mannose-6-phosphate isomerase</fullName>
    </submittedName>
</protein>
<keyword evidence="4" id="KW-1185">Reference proteome</keyword>
<accession>A0A3S2VQT1</accession>
<dbReference type="InterPro" id="IPR051804">
    <property type="entry name" value="Carb_Metab_Reg_Kinase/Isom"/>
</dbReference>
<dbReference type="Gene3D" id="2.60.120.10">
    <property type="entry name" value="Jelly Rolls"/>
    <property type="match status" value="1"/>
</dbReference>
<dbReference type="RefSeq" id="WP_127711641.1">
    <property type="nucleotide sequence ID" value="NZ_SACO01000018.1"/>
</dbReference>
<gene>
    <name evidence="3" type="ORF">EOE18_16745</name>
</gene>
<name>A0A3S2VQT1_9SPHN</name>
<comment type="caution">
    <text evidence="3">The sequence shown here is derived from an EMBL/GenBank/DDBJ whole genome shotgun (WGS) entry which is preliminary data.</text>
</comment>
<dbReference type="PANTHER" id="PTHR42742">
    <property type="entry name" value="TRANSCRIPTIONAL REPRESSOR MPRA"/>
    <property type="match status" value="1"/>
</dbReference>
<dbReference type="PANTHER" id="PTHR42742:SF3">
    <property type="entry name" value="FRUCTOKINASE"/>
    <property type="match status" value="1"/>
</dbReference>
<proteinExistence type="predicted"/>
<evidence type="ECO:0000256" key="1">
    <source>
        <dbReference type="ARBA" id="ARBA00022723"/>
    </source>
</evidence>
<evidence type="ECO:0000256" key="2">
    <source>
        <dbReference type="ARBA" id="ARBA00022833"/>
    </source>
</evidence>
<dbReference type="InterPro" id="IPR014710">
    <property type="entry name" value="RmlC-like_jellyroll"/>
</dbReference>
<dbReference type="InterPro" id="IPR011051">
    <property type="entry name" value="RmlC_Cupin_sf"/>
</dbReference>
<dbReference type="Proteomes" id="UP000282837">
    <property type="component" value="Unassembled WGS sequence"/>
</dbReference>
<dbReference type="GO" id="GO:0046872">
    <property type="term" value="F:metal ion binding"/>
    <property type="evidence" value="ECO:0007669"/>
    <property type="project" value="UniProtKB-KW"/>
</dbReference>
<dbReference type="OrthoDB" id="9808275at2"/>
<keyword evidence="3" id="KW-0413">Isomerase</keyword>
<dbReference type="EMBL" id="SACO01000018">
    <property type="protein sequence ID" value="RVU03261.1"/>
    <property type="molecule type" value="Genomic_DNA"/>
</dbReference>
<dbReference type="CDD" id="cd07010">
    <property type="entry name" value="cupin_PMI_type_I_N_bac"/>
    <property type="match status" value="1"/>
</dbReference>
<keyword evidence="1" id="KW-0479">Metal-binding</keyword>
<evidence type="ECO:0000313" key="3">
    <source>
        <dbReference type="EMBL" id="RVU03261.1"/>
    </source>
</evidence>
<dbReference type="AlphaFoldDB" id="A0A3S2VQT1"/>
<reference evidence="3 4" key="1">
    <citation type="submission" date="2019-01" db="EMBL/GenBank/DDBJ databases">
        <authorList>
            <person name="Chen W.-M."/>
        </authorList>
    </citation>
    <scope>NUCLEOTIDE SEQUENCE [LARGE SCALE GENOMIC DNA]</scope>
    <source>
        <strain evidence="3 4">FSY-9</strain>
    </source>
</reference>
<dbReference type="GO" id="GO:0016853">
    <property type="term" value="F:isomerase activity"/>
    <property type="evidence" value="ECO:0007669"/>
    <property type="project" value="UniProtKB-KW"/>
</dbReference>
<evidence type="ECO:0000313" key="4">
    <source>
        <dbReference type="Proteomes" id="UP000282837"/>
    </source>
</evidence>